<evidence type="ECO:0000256" key="1">
    <source>
        <dbReference type="SAM" id="Phobius"/>
    </source>
</evidence>
<protein>
    <submittedName>
        <fullName evidence="2">Uncharacterized protein</fullName>
    </submittedName>
</protein>
<keyword evidence="1" id="KW-0812">Transmembrane</keyword>
<dbReference type="Proteomes" id="UP000269692">
    <property type="component" value="Unassembled WGS sequence"/>
</dbReference>
<accession>A0A3L7ANH6</accession>
<keyword evidence="1" id="KW-0472">Membrane</keyword>
<comment type="caution">
    <text evidence="2">The sequence shown here is derived from an EMBL/GenBank/DDBJ whole genome shotgun (WGS) entry which is preliminary data.</text>
</comment>
<reference evidence="2 3" key="1">
    <citation type="submission" date="2018-10" db="EMBL/GenBank/DDBJ databases">
        <title>Xanthobacter tagetidis genome sequencing and assembly.</title>
        <authorList>
            <person name="Maclea K.S."/>
            <person name="Goen A.E."/>
            <person name="Fatima S.A."/>
        </authorList>
    </citation>
    <scope>NUCLEOTIDE SEQUENCE [LARGE SCALE GENOMIC DNA]</scope>
    <source>
        <strain evidence="2 3">ATCC 700314</strain>
    </source>
</reference>
<organism evidence="2 3">
    <name type="scientific">Xanthobacter tagetidis</name>
    <dbReference type="NCBI Taxonomy" id="60216"/>
    <lineage>
        <taxon>Bacteria</taxon>
        <taxon>Pseudomonadati</taxon>
        <taxon>Pseudomonadota</taxon>
        <taxon>Alphaproteobacteria</taxon>
        <taxon>Hyphomicrobiales</taxon>
        <taxon>Xanthobacteraceae</taxon>
        <taxon>Xanthobacter</taxon>
    </lineage>
</organism>
<gene>
    <name evidence="2" type="ORF">D9R14_02865</name>
</gene>
<evidence type="ECO:0000313" key="2">
    <source>
        <dbReference type="EMBL" id="RLP80962.1"/>
    </source>
</evidence>
<dbReference type="RefSeq" id="WP_121621814.1">
    <property type="nucleotide sequence ID" value="NZ_JACIIW010000003.1"/>
</dbReference>
<feature type="transmembrane region" description="Helical" evidence="1">
    <location>
        <begin position="16"/>
        <end position="34"/>
    </location>
</feature>
<feature type="transmembrane region" description="Helical" evidence="1">
    <location>
        <begin position="61"/>
        <end position="81"/>
    </location>
</feature>
<evidence type="ECO:0000313" key="3">
    <source>
        <dbReference type="Proteomes" id="UP000269692"/>
    </source>
</evidence>
<feature type="transmembrane region" description="Helical" evidence="1">
    <location>
        <begin position="102"/>
        <end position="120"/>
    </location>
</feature>
<sequence length="171" mass="19300">MAATDPPPRRRARNPLLRALGLVFRIVAGAVIVLDELVRPLYRPLLRWIAGLRLMQALERWVSSLSPYLVLVLIGVPYLVVEPLKFVALLKIADGHVKTGTIAFLLAHLVSFVLIERIFTAGRTQLMTLRPVAWMVTTAASVRDAIAAFVHLDRLKARLRALVRWARMHMR</sequence>
<keyword evidence="3" id="KW-1185">Reference proteome</keyword>
<name>A0A3L7ANH6_9HYPH</name>
<proteinExistence type="predicted"/>
<dbReference type="EMBL" id="RCTF01000002">
    <property type="protein sequence ID" value="RLP80962.1"/>
    <property type="molecule type" value="Genomic_DNA"/>
</dbReference>
<keyword evidence="1" id="KW-1133">Transmembrane helix</keyword>
<dbReference type="AlphaFoldDB" id="A0A3L7ANH6"/>
<dbReference type="OrthoDB" id="7356231at2"/>